<dbReference type="AlphaFoldDB" id="A0A4R0PG38"/>
<reference evidence="2 3" key="1">
    <citation type="journal article" date="2015" name="Antonie Van Leeuwenhoek">
        <title>Oricola cellulosilytica gen. nov., sp. nov., a cellulose-degrading bacterium of the family Phyllobacteriaceae isolated from surface seashore water, and emended descriptions of Mesorhizobium loti and Phyllobacterium myrsinacearum.</title>
        <authorList>
            <person name="Hameed A."/>
            <person name="Shahina M."/>
            <person name="Lai W.A."/>
            <person name="Lin S.Y."/>
            <person name="Young L.S."/>
            <person name="Liu Y.C."/>
            <person name="Hsu Y.H."/>
            <person name="Young C.C."/>
        </authorList>
    </citation>
    <scope>NUCLEOTIDE SEQUENCE [LARGE SCALE GENOMIC DNA]</scope>
    <source>
        <strain evidence="2 3">KCTC 52183</strain>
    </source>
</reference>
<feature type="compositionally biased region" description="Basic and acidic residues" evidence="1">
    <location>
        <begin position="201"/>
        <end position="218"/>
    </location>
</feature>
<name>A0A4R0PG38_9HYPH</name>
<feature type="compositionally biased region" description="Low complexity" evidence="1">
    <location>
        <begin position="188"/>
        <end position="197"/>
    </location>
</feature>
<evidence type="ECO:0000256" key="1">
    <source>
        <dbReference type="SAM" id="MobiDB-lite"/>
    </source>
</evidence>
<feature type="compositionally biased region" description="Low complexity" evidence="1">
    <location>
        <begin position="169"/>
        <end position="179"/>
    </location>
</feature>
<gene>
    <name evidence="2" type="ORF">E0D97_10300</name>
</gene>
<dbReference type="OrthoDB" id="9807941at2"/>
<dbReference type="Proteomes" id="UP000291301">
    <property type="component" value="Unassembled WGS sequence"/>
</dbReference>
<evidence type="ECO:0000313" key="3">
    <source>
        <dbReference type="Proteomes" id="UP000291301"/>
    </source>
</evidence>
<sequence length="281" mass="29266">MGSLKETMMTKDNPFATFSDGMTEMQKNAVGWMTAAGVTKYPGAANLAAQPMAAIAASSAIGMGMASQMFGMMAGAMAGAMKATNMLASESTGGLSTPFGAANPFNFDWAIGSFDDTSETAPTEKKAKTPDAAPKPAPKPVPVAKIVSSDSASVKKATTAEPVGDPVAKTKAPEAPAKTKTPEPPAKPQAAESAAEPVMPEDFKKPASMKKPDQPDDLKKISGIGPKLETVLNGLGVWTFGQIAAWTPNEIAWVDDYLQFKGRIERDNWIPQAGELAGKGK</sequence>
<proteinExistence type="predicted"/>
<comment type="caution">
    <text evidence="2">The sequence shown here is derived from an EMBL/GenBank/DDBJ whole genome shotgun (WGS) entry which is preliminary data.</text>
</comment>
<keyword evidence="3" id="KW-1185">Reference proteome</keyword>
<keyword evidence="2" id="KW-0830">Ubiquinone</keyword>
<organism evidence="2 3">
    <name type="scientific">Oricola cellulosilytica</name>
    <dbReference type="NCBI Taxonomy" id="1429082"/>
    <lineage>
        <taxon>Bacteria</taxon>
        <taxon>Pseudomonadati</taxon>
        <taxon>Pseudomonadota</taxon>
        <taxon>Alphaproteobacteria</taxon>
        <taxon>Hyphomicrobiales</taxon>
        <taxon>Ahrensiaceae</taxon>
        <taxon>Oricola</taxon>
    </lineage>
</organism>
<evidence type="ECO:0000313" key="2">
    <source>
        <dbReference type="EMBL" id="TCD14444.1"/>
    </source>
</evidence>
<protein>
    <submittedName>
        <fullName evidence="2">NADH-ubiquinone dehydrogenase</fullName>
    </submittedName>
</protein>
<accession>A0A4R0PG38</accession>
<dbReference type="EMBL" id="SJST01000003">
    <property type="protein sequence ID" value="TCD14444.1"/>
    <property type="molecule type" value="Genomic_DNA"/>
</dbReference>
<dbReference type="RefSeq" id="WP_131568473.1">
    <property type="nucleotide sequence ID" value="NZ_JAINFK010000002.1"/>
</dbReference>
<feature type="region of interest" description="Disordered" evidence="1">
    <location>
        <begin position="116"/>
        <end position="218"/>
    </location>
</feature>
<dbReference type="Gene3D" id="1.10.150.20">
    <property type="entry name" value="5' to 3' exonuclease, C-terminal subdomain"/>
    <property type="match status" value="1"/>
</dbReference>